<evidence type="ECO:0000313" key="1">
    <source>
        <dbReference type="EMBL" id="GAH37794.1"/>
    </source>
</evidence>
<accession>X1G896</accession>
<sequence length="70" mass="7396">MAGKNKVYIEIVAADKGSPAAKAFDKNTERAFNNMKQNAKEASTGMGGSLQKLKQHWVAFSAGAVAAILI</sequence>
<organism evidence="1">
    <name type="scientific">marine sediment metagenome</name>
    <dbReference type="NCBI Taxonomy" id="412755"/>
    <lineage>
        <taxon>unclassified sequences</taxon>
        <taxon>metagenomes</taxon>
        <taxon>ecological metagenomes</taxon>
    </lineage>
</organism>
<protein>
    <submittedName>
        <fullName evidence="1">Uncharacterized protein</fullName>
    </submittedName>
</protein>
<proteinExistence type="predicted"/>
<name>X1G896_9ZZZZ</name>
<dbReference type="AlphaFoldDB" id="X1G896"/>
<reference evidence="1" key="1">
    <citation type="journal article" date="2014" name="Front. Microbiol.">
        <title>High frequency of phylogenetically diverse reductive dehalogenase-homologous genes in deep subseafloor sedimentary metagenomes.</title>
        <authorList>
            <person name="Kawai M."/>
            <person name="Futagami T."/>
            <person name="Toyoda A."/>
            <person name="Takaki Y."/>
            <person name="Nishi S."/>
            <person name="Hori S."/>
            <person name="Arai W."/>
            <person name="Tsubouchi T."/>
            <person name="Morono Y."/>
            <person name="Uchiyama I."/>
            <person name="Ito T."/>
            <person name="Fujiyama A."/>
            <person name="Inagaki F."/>
            <person name="Takami H."/>
        </authorList>
    </citation>
    <scope>NUCLEOTIDE SEQUENCE</scope>
    <source>
        <strain evidence="1">Expedition CK06-06</strain>
    </source>
</reference>
<feature type="non-terminal residue" evidence="1">
    <location>
        <position position="70"/>
    </location>
</feature>
<dbReference type="EMBL" id="BARU01014878">
    <property type="protein sequence ID" value="GAH37794.1"/>
    <property type="molecule type" value="Genomic_DNA"/>
</dbReference>
<gene>
    <name evidence="1" type="ORF">S03H2_25974</name>
</gene>
<comment type="caution">
    <text evidence="1">The sequence shown here is derived from an EMBL/GenBank/DDBJ whole genome shotgun (WGS) entry which is preliminary data.</text>
</comment>